<feature type="transmembrane region" description="Helical" evidence="5">
    <location>
        <begin position="125"/>
        <end position="146"/>
    </location>
</feature>
<gene>
    <name evidence="7" type="ORF">EJO69_02490</name>
</gene>
<name>A0A3Q8WX42_9ACTO</name>
<evidence type="ECO:0000256" key="4">
    <source>
        <dbReference type="ARBA" id="ARBA00023136"/>
    </source>
</evidence>
<feature type="domain" description="Major facilitator superfamily (MFS) profile" evidence="6">
    <location>
        <begin position="154"/>
        <end position="370"/>
    </location>
</feature>
<feature type="transmembrane region" description="Helical" evidence="5">
    <location>
        <begin position="220"/>
        <end position="240"/>
    </location>
</feature>
<dbReference type="InterPro" id="IPR020846">
    <property type="entry name" value="MFS_dom"/>
</dbReference>
<evidence type="ECO:0000313" key="7">
    <source>
        <dbReference type="EMBL" id="AZN31021.1"/>
    </source>
</evidence>
<dbReference type="PROSITE" id="PS00217">
    <property type="entry name" value="SUGAR_TRANSPORT_2"/>
    <property type="match status" value="1"/>
</dbReference>
<feature type="transmembrane region" description="Helical" evidence="5">
    <location>
        <begin position="278"/>
        <end position="304"/>
    </location>
</feature>
<dbReference type="AlphaFoldDB" id="A0A3Q8WX42"/>
<evidence type="ECO:0000256" key="5">
    <source>
        <dbReference type="SAM" id="Phobius"/>
    </source>
</evidence>
<keyword evidence="8" id="KW-1185">Reference proteome</keyword>
<dbReference type="PROSITE" id="PS50850">
    <property type="entry name" value="MFS"/>
    <property type="match status" value="1"/>
</dbReference>
<reference evidence="7 8" key="1">
    <citation type="submission" date="2018-12" db="EMBL/GenBank/DDBJ databases">
        <title>Complete genome sequence of Flaviflexus salsibiostraticola KCTC 33148.</title>
        <authorList>
            <person name="Bae J.-W."/>
        </authorList>
    </citation>
    <scope>NUCLEOTIDE SEQUENCE [LARGE SCALE GENOMIC DNA]</scope>
    <source>
        <strain evidence="7 8">KCTC 33148</strain>
    </source>
</reference>
<feature type="transmembrane region" description="Helical" evidence="5">
    <location>
        <begin position="65"/>
        <end position="83"/>
    </location>
</feature>
<feature type="transmembrane region" description="Helical" evidence="5">
    <location>
        <begin position="36"/>
        <end position="58"/>
    </location>
</feature>
<keyword evidence="2 5" id="KW-0812">Transmembrane</keyword>
<dbReference type="OrthoDB" id="5189108at2"/>
<dbReference type="Proteomes" id="UP000270021">
    <property type="component" value="Chromosome"/>
</dbReference>
<organism evidence="7 8">
    <name type="scientific">Flaviflexus salsibiostraticola</name>
    <dbReference type="NCBI Taxonomy" id="1282737"/>
    <lineage>
        <taxon>Bacteria</taxon>
        <taxon>Bacillati</taxon>
        <taxon>Actinomycetota</taxon>
        <taxon>Actinomycetes</taxon>
        <taxon>Actinomycetales</taxon>
        <taxon>Actinomycetaceae</taxon>
        <taxon>Flaviflexus</taxon>
    </lineage>
</organism>
<dbReference type="InterPro" id="IPR005829">
    <property type="entry name" value="Sugar_transporter_CS"/>
</dbReference>
<feature type="transmembrane region" description="Helical" evidence="5">
    <location>
        <begin position="252"/>
        <end position="272"/>
    </location>
</feature>
<dbReference type="InterPro" id="IPR011701">
    <property type="entry name" value="MFS"/>
</dbReference>
<keyword evidence="4 5" id="KW-0472">Membrane</keyword>
<dbReference type="Pfam" id="PF07690">
    <property type="entry name" value="MFS_1"/>
    <property type="match status" value="2"/>
</dbReference>
<comment type="subcellular location">
    <subcellularLocation>
        <location evidence="1">Cell membrane</location>
        <topology evidence="1">Multi-pass membrane protein</topology>
    </subcellularLocation>
</comment>
<feature type="transmembrane region" description="Helical" evidence="5">
    <location>
        <begin position="316"/>
        <end position="337"/>
    </location>
</feature>
<dbReference type="PANTHER" id="PTHR23531:SF1">
    <property type="entry name" value="QUINOLENE RESISTANCE PROTEIN NORA"/>
    <property type="match status" value="1"/>
</dbReference>
<dbReference type="GO" id="GO:0022857">
    <property type="term" value="F:transmembrane transporter activity"/>
    <property type="evidence" value="ECO:0007669"/>
    <property type="project" value="InterPro"/>
</dbReference>
<dbReference type="InterPro" id="IPR036259">
    <property type="entry name" value="MFS_trans_sf"/>
</dbReference>
<evidence type="ECO:0000256" key="2">
    <source>
        <dbReference type="ARBA" id="ARBA00022692"/>
    </source>
</evidence>
<feature type="transmembrane region" description="Helical" evidence="5">
    <location>
        <begin position="194"/>
        <end position="214"/>
    </location>
</feature>
<dbReference type="SUPFAM" id="SSF103473">
    <property type="entry name" value="MFS general substrate transporter"/>
    <property type="match status" value="1"/>
</dbReference>
<dbReference type="Gene3D" id="1.20.1250.20">
    <property type="entry name" value="MFS general substrate transporter like domains"/>
    <property type="match status" value="1"/>
</dbReference>
<evidence type="ECO:0000256" key="1">
    <source>
        <dbReference type="ARBA" id="ARBA00004651"/>
    </source>
</evidence>
<dbReference type="EMBL" id="CP034438">
    <property type="protein sequence ID" value="AZN31021.1"/>
    <property type="molecule type" value="Genomic_DNA"/>
</dbReference>
<dbReference type="KEGG" id="fsl:EJO69_02490"/>
<feature type="transmembrane region" description="Helical" evidence="5">
    <location>
        <begin position="343"/>
        <end position="362"/>
    </location>
</feature>
<dbReference type="GO" id="GO:0005886">
    <property type="term" value="C:plasma membrane"/>
    <property type="evidence" value="ECO:0007669"/>
    <property type="project" value="UniProtKB-SubCell"/>
</dbReference>
<feature type="transmembrane region" description="Helical" evidence="5">
    <location>
        <begin position="89"/>
        <end position="113"/>
    </location>
</feature>
<keyword evidence="3 5" id="KW-1133">Transmembrane helix</keyword>
<protein>
    <submittedName>
        <fullName evidence="7">MFS transporter</fullName>
    </submittedName>
</protein>
<dbReference type="InterPro" id="IPR052714">
    <property type="entry name" value="MFS_Exporter"/>
</dbReference>
<evidence type="ECO:0000259" key="6">
    <source>
        <dbReference type="PROSITE" id="PS50850"/>
    </source>
</evidence>
<sequence>MPLVVAMTALAFSGYSALMPVAPLWAAQGGADAGGVGLVNGMLMLTTVLTQLMVPAALRRFGWESVLVTGTLFLGLPTAGLFFGDSLGLILLVSGLRGIGFGIITVTGSALIAELVDPMRRGEAIGVYGLAVAAPQILFISTGPWFAERFGFETMFAVGLLPILGAVPAYILGRRMERLPKPLERAPYRNLLRPILLLLAVTLAGGAIITFLAQMVSAPWMAMVALLHLTVFAAASRWRLGGLADEFGARRFVWPLVVATTIGMALIAFSVREETTQIAVLLMGTSLVGIGYGGLQNLTLLIAFDGVKRAHYGSASAAWNIGFDAGTGIGSVAIGAIAAGSSFSTAILVGGAISLLTLPLAIRRTPKVNG</sequence>
<feature type="transmembrane region" description="Helical" evidence="5">
    <location>
        <begin position="152"/>
        <end position="173"/>
    </location>
</feature>
<proteinExistence type="predicted"/>
<dbReference type="PANTHER" id="PTHR23531">
    <property type="entry name" value="QUINOLENE RESISTANCE PROTEIN NORA"/>
    <property type="match status" value="1"/>
</dbReference>
<evidence type="ECO:0000313" key="8">
    <source>
        <dbReference type="Proteomes" id="UP000270021"/>
    </source>
</evidence>
<evidence type="ECO:0000256" key="3">
    <source>
        <dbReference type="ARBA" id="ARBA00022989"/>
    </source>
</evidence>
<accession>A0A3Q8WX42</accession>